<dbReference type="PANTHER" id="PTHR30118">
    <property type="entry name" value="HTH-TYPE TRANSCRIPTIONAL REGULATOR LEUO-RELATED"/>
    <property type="match status" value="1"/>
</dbReference>
<accession>A0A2N5D9Y5</accession>
<dbReference type="InterPro" id="IPR036388">
    <property type="entry name" value="WH-like_DNA-bd_sf"/>
</dbReference>
<dbReference type="InterPro" id="IPR000847">
    <property type="entry name" value="LysR_HTH_N"/>
</dbReference>
<dbReference type="InterPro" id="IPR036390">
    <property type="entry name" value="WH_DNA-bd_sf"/>
</dbReference>
<evidence type="ECO:0000313" key="6">
    <source>
        <dbReference type="EMBL" id="PLR22870.1"/>
    </source>
</evidence>
<dbReference type="OrthoDB" id="8455878at2"/>
<dbReference type="Gene3D" id="3.40.190.10">
    <property type="entry name" value="Periplasmic binding protein-like II"/>
    <property type="match status" value="2"/>
</dbReference>
<dbReference type="SUPFAM" id="SSF46785">
    <property type="entry name" value="Winged helix' DNA-binding domain"/>
    <property type="match status" value="1"/>
</dbReference>
<protein>
    <submittedName>
        <fullName evidence="6">LysR family transcriptional regulator</fullName>
    </submittedName>
</protein>
<dbReference type="InterPro" id="IPR005119">
    <property type="entry name" value="LysR_subst-bd"/>
</dbReference>
<keyword evidence="2" id="KW-0805">Transcription regulation</keyword>
<dbReference type="InterPro" id="IPR050389">
    <property type="entry name" value="LysR-type_TF"/>
</dbReference>
<name>A0A2N5D9Y5_9CAUL</name>
<comment type="caution">
    <text evidence="6">The sequence shown here is derived from an EMBL/GenBank/DDBJ whole genome shotgun (WGS) entry which is preliminary data.</text>
</comment>
<feature type="domain" description="HTH lysR-type" evidence="5">
    <location>
        <begin position="10"/>
        <end position="66"/>
    </location>
</feature>
<reference evidence="6 7" key="1">
    <citation type="submission" date="2017-12" db="EMBL/GenBank/DDBJ databases">
        <title>The genome sequence of Caulobacter sp. 410.</title>
        <authorList>
            <person name="Gao J."/>
            <person name="Mao X."/>
            <person name="Sun J."/>
        </authorList>
    </citation>
    <scope>NUCLEOTIDE SEQUENCE [LARGE SCALE GENOMIC DNA]</scope>
    <source>
        <strain evidence="6 7">410</strain>
    </source>
</reference>
<dbReference type="Proteomes" id="UP000234479">
    <property type="component" value="Unassembled WGS sequence"/>
</dbReference>
<keyword evidence="4" id="KW-0804">Transcription</keyword>
<dbReference type="Pfam" id="PF00126">
    <property type="entry name" value="HTH_1"/>
    <property type="match status" value="1"/>
</dbReference>
<dbReference type="PANTHER" id="PTHR30118:SF15">
    <property type="entry name" value="TRANSCRIPTIONAL REGULATORY PROTEIN"/>
    <property type="match status" value="1"/>
</dbReference>
<evidence type="ECO:0000313" key="7">
    <source>
        <dbReference type="Proteomes" id="UP000234479"/>
    </source>
</evidence>
<dbReference type="GO" id="GO:0003700">
    <property type="term" value="F:DNA-binding transcription factor activity"/>
    <property type="evidence" value="ECO:0007669"/>
    <property type="project" value="InterPro"/>
</dbReference>
<sequence>MNSANFKTADLNLFRVFVTLLEEKNATRAGERLGLSQSAVSHALRRLREMVGDDLFVRGQTGLRPTPRAMEIADTARTALKLLETAVSAQRFDPRVDQHAFTVAAGTYISYVLGPLIAERVMAVAPNVQVHFRSLYAGMTEDLDTGRLDMVIGCFESVPGRFTHTRLFDEAGVWVVRVGHPAVADGIDLEALARVPRLGVTGGNDDPDRTSAGHIGLRRVTSWGERYALGDDSYQPFSVQDSFSALSMISRSDMICILPKRLAETAAERGKVVMIEPPAPPPPTPFGAVMRASDGPDSPNGWLLEVCREAAERI</sequence>
<dbReference type="GO" id="GO:0003677">
    <property type="term" value="F:DNA binding"/>
    <property type="evidence" value="ECO:0007669"/>
    <property type="project" value="UniProtKB-KW"/>
</dbReference>
<proteinExistence type="inferred from homology"/>
<evidence type="ECO:0000256" key="2">
    <source>
        <dbReference type="ARBA" id="ARBA00023015"/>
    </source>
</evidence>
<dbReference type="Gene3D" id="1.10.10.10">
    <property type="entry name" value="Winged helix-like DNA-binding domain superfamily/Winged helix DNA-binding domain"/>
    <property type="match status" value="1"/>
</dbReference>
<dbReference type="PRINTS" id="PR00039">
    <property type="entry name" value="HTHLYSR"/>
</dbReference>
<evidence type="ECO:0000256" key="1">
    <source>
        <dbReference type="ARBA" id="ARBA00009437"/>
    </source>
</evidence>
<keyword evidence="3" id="KW-0238">DNA-binding</keyword>
<evidence type="ECO:0000259" key="5">
    <source>
        <dbReference type="PROSITE" id="PS50931"/>
    </source>
</evidence>
<dbReference type="Pfam" id="PF03466">
    <property type="entry name" value="LysR_substrate"/>
    <property type="match status" value="1"/>
</dbReference>
<dbReference type="PROSITE" id="PS50931">
    <property type="entry name" value="HTH_LYSR"/>
    <property type="match status" value="1"/>
</dbReference>
<dbReference type="AlphaFoldDB" id="A0A2N5D9Y5"/>
<dbReference type="EMBL" id="PJRS01000036">
    <property type="protein sequence ID" value="PLR22870.1"/>
    <property type="molecule type" value="Genomic_DNA"/>
</dbReference>
<organism evidence="6 7">
    <name type="scientific">Caulobacter zeae</name>
    <dbReference type="NCBI Taxonomy" id="2055137"/>
    <lineage>
        <taxon>Bacteria</taxon>
        <taxon>Pseudomonadati</taxon>
        <taxon>Pseudomonadota</taxon>
        <taxon>Alphaproteobacteria</taxon>
        <taxon>Caulobacterales</taxon>
        <taxon>Caulobacteraceae</taxon>
        <taxon>Caulobacter</taxon>
    </lineage>
</organism>
<keyword evidence="7" id="KW-1185">Reference proteome</keyword>
<evidence type="ECO:0000256" key="4">
    <source>
        <dbReference type="ARBA" id="ARBA00023163"/>
    </source>
</evidence>
<comment type="similarity">
    <text evidence="1">Belongs to the LysR transcriptional regulatory family.</text>
</comment>
<evidence type="ECO:0000256" key="3">
    <source>
        <dbReference type="ARBA" id="ARBA00023125"/>
    </source>
</evidence>
<gene>
    <name evidence="6" type="ORF">SGCZBJ_16990</name>
</gene>
<dbReference type="RefSeq" id="WP_101719172.1">
    <property type="nucleotide sequence ID" value="NZ_PJRS01000036.1"/>
</dbReference>
<dbReference type="SUPFAM" id="SSF53850">
    <property type="entry name" value="Periplasmic binding protein-like II"/>
    <property type="match status" value="1"/>
</dbReference>